<keyword evidence="2" id="KW-1185">Reference proteome</keyword>
<dbReference type="SUPFAM" id="SSF52540">
    <property type="entry name" value="P-loop containing nucleoside triphosphate hydrolases"/>
    <property type="match status" value="1"/>
</dbReference>
<keyword evidence="1" id="KW-0808">Transferase</keyword>
<keyword evidence="1" id="KW-0418">Kinase</keyword>
<proteinExistence type="predicted"/>
<gene>
    <name evidence="1" type="ORF">FA743_09740</name>
</gene>
<reference evidence="1 2" key="1">
    <citation type="submission" date="2019-04" db="EMBL/GenBank/DDBJ databases">
        <authorList>
            <person name="Li J."/>
        </authorList>
    </citation>
    <scope>NUCLEOTIDE SEQUENCE [LARGE SCALE GENOMIC DNA]</scope>
    <source>
        <strain evidence="1 2">KCTC 42687</strain>
    </source>
</reference>
<dbReference type="GO" id="GO:0016301">
    <property type="term" value="F:kinase activity"/>
    <property type="evidence" value="ECO:0007669"/>
    <property type="project" value="UniProtKB-KW"/>
</dbReference>
<dbReference type="AlphaFoldDB" id="A0A4U0R9A0"/>
<accession>A0A4U0R9A0</accession>
<sequence>MSEKTDLPQLAARLRDLARGPARRMVALAGPPGAGKSHVTEALLREVPGAALLPMDGYHLDDGLLSARGDLARKGAPQTFDLDGFAAMLDRLARDDGRAVLVPVFDRDLEISRASAREIPPQARLILVEGNYLLLDRPGWRDLAPHFALTVLLQVARPVLEARLTARWRALPADQARAKVMQNDLPNVDLVLGASRAPDLILPNG</sequence>
<dbReference type="EMBL" id="SUNI01000007">
    <property type="protein sequence ID" value="TJZ91751.1"/>
    <property type="molecule type" value="Genomic_DNA"/>
</dbReference>
<dbReference type="RefSeq" id="WP_136885920.1">
    <property type="nucleotide sequence ID" value="NZ_SUNI01000007.1"/>
</dbReference>
<dbReference type="Proteomes" id="UP000309747">
    <property type="component" value="Unassembled WGS sequence"/>
</dbReference>
<name>A0A4U0R9A0_9RHOB</name>
<organism evidence="1 2">
    <name type="scientific">Paracoccus gahaiensis</name>
    <dbReference type="NCBI Taxonomy" id="1706839"/>
    <lineage>
        <taxon>Bacteria</taxon>
        <taxon>Pseudomonadati</taxon>
        <taxon>Pseudomonadota</taxon>
        <taxon>Alphaproteobacteria</taxon>
        <taxon>Rhodobacterales</taxon>
        <taxon>Paracoccaceae</taxon>
        <taxon>Paracoccus</taxon>
    </lineage>
</organism>
<evidence type="ECO:0000313" key="1">
    <source>
        <dbReference type="EMBL" id="TJZ91751.1"/>
    </source>
</evidence>
<dbReference type="Gene3D" id="3.40.50.300">
    <property type="entry name" value="P-loop containing nucleotide triphosphate hydrolases"/>
    <property type="match status" value="1"/>
</dbReference>
<dbReference type="PANTHER" id="PTHR10285">
    <property type="entry name" value="URIDINE KINASE"/>
    <property type="match status" value="1"/>
</dbReference>
<evidence type="ECO:0000313" key="2">
    <source>
        <dbReference type="Proteomes" id="UP000309747"/>
    </source>
</evidence>
<dbReference type="InterPro" id="IPR027417">
    <property type="entry name" value="P-loop_NTPase"/>
</dbReference>
<protein>
    <submittedName>
        <fullName evidence="1">Nucleoside/nucleotide kinase family protein</fullName>
    </submittedName>
</protein>
<comment type="caution">
    <text evidence="1">The sequence shown here is derived from an EMBL/GenBank/DDBJ whole genome shotgun (WGS) entry which is preliminary data.</text>
</comment>
<dbReference type="OrthoDB" id="1550976at2"/>